<keyword evidence="1" id="KW-0812">Transmembrane</keyword>
<sequence>MQKLRKIYKKIISTASIFVAVTTIGLMPPVVLLSYKKTTNIEDPTALLFDTFKSKLLQQGLTGKNSRIPDFQTFISNSSNFLLSPLVIVPFFSALHLLKNGIIMDKYVLKNLKDYDVEVSIFGLKDVVYFGGLFWQDKIAWIGEAYIQYKKKDSDTFYKPQYPILPDSITLNVHTSFSGLGSPSFQVGAGIENSGRHKQINPKLTASVQIKNDSNSIIQTISNRRSDKIIYDYEGVGWMYKIFSSNQYVKGEVKLNHINTIDATTEIPILNKERTDSEKIRIMKKMLLMFSP</sequence>
<evidence type="ECO:0000313" key="2">
    <source>
        <dbReference type="EMBL" id="ATP59970.1"/>
    </source>
</evidence>
<organism evidence="2 3">
    <name type="scientific">Mesomycoplasma dispar</name>
    <dbReference type="NCBI Taxonomy" id="86660"/>
    <lineage>
        <taxon>Bacteria</taxon>
        <taxon>Bacillati</taxon>
        <taxon>Mycoplasmatota</taxon>
        <taxon>Mycoplasmoidales</taxon>
        <taxon>Metamycoplasmataceae</taxon>
        <taxon>Mesomycoplasma</taxon>
    </lineage>
</organism>
<keyword evidence="3" id="KW-1185">Reference proteome</keyword>
<keyword evidence="1" id="KW-1133">Transmembrane helix</keyword>
<feature type="transmembrane region" description="Helical" evidence="1">
    <location>
        <begin position="12"/>
        <end position="35"/>
    </location>
</feature>
<name>A0ABM6PS47_9BACT</name>
<gene>
    <name evidence="2" type="ORF">CSW10_03560</name>
</gene>
<keyword evidence="1" id="KW-0472">Membrane</keyword>
<protein>
    <submittedName>
        <fullName evidence="2">Uncharacterized protein</fullName>
    </submittedName>
</protein>
<accession>A0ABM6PS47</accession>
<proteinExistence type="predicted"/>
<reference evidence="2" key="1">
    <citation type="submission" date="2017-10" db="EMBL/GenBank/DDBJ databases">
        <title>Genome-wide analysis of the first isolated strain mycoplasma dispar GS01.</title>
        <authorList>
            <person name="Hao H."/>
            <person name="Chen S."/>
            <person name="Zhao P."/>
            <person name="Chu Y."/>
            <person name="Liu Y."/>
        </authorList>
    </citation>
    <scope>NUCLEOTIDE SEQUENCE [LARGE SCALE GENOMIC DNA]</scope>
    <source>
        <strain evidence="2">GS01</strain>
    </source>
</reference>
<evidence type="ECO:0000256" key="1">
    <source>
        <dbReference type="SAM" id="Phobius"/>
    </source>
</evidence>
<dbReference type="Proteomes" id="UP000224629">
    <property type="component" value="Chromosome"/>
</dbReference>
<evidence type="ECO:0000313" key="3">
    <source>
        <dbReference type="Proteomes" id="UP000224629"/>
    </source>
</evidence>
<dbReference type="RefSeq" id="WP_099452166.1">
    <property type="nucleotide sequence ID" value="NZ_CP024161.1"/>
</dbReference>
<feature type="transmembrane region" description="Helical" evidence="1">
    <location>
        <begin position="81"/>
        <end position="98"/>
    </location>
</feature>
<dbReference type="EMBL" id="CP024161">
    <property type="protein sequence ID" value="ATP59970.1"/>
    <property type="molecule type" value="Genomic_DNA"/>
</dbReference>